<proteinExistence type="predicted"/>
<evidence type="ECO:0000313" key="2">
    <source>
        <dbReference type="Proteomes" id="UP000030598"/>
    </source>
</evidence>
<gene>
    <name evidence="1" type="ORF">EU91_0803</name>
</gene>
<dbReference type="Proteomes" id="UP000030598">
    <property type="component" value="Unassembled WGS sequence"/>
</dbReference>
<organism evidence="1 2">
    <name type="scientific">Prochlorococcus marinus str. GP2</name>
    <dbReference type="NCBI Taxonomy" id="59925"/>
    <lineage>
        <taxon>Bacteria</taxon>
        <taxon>Bacillati</taxon>
        <taxon>Cyanobacteriota</taxon>
        <taxon>Cyanophyceae</taxon>
        <taxon>Synechococcales</taxon>
        <taxon>Prochlorococcaceae</taxon>
        <taxon>Prochlorococcus</taxon>
    </lineage>
</organism>
<dbReference type="eggNOG" id="ENOG50308PI">
    <property type="taxonomic scope" value="Bacteria"/>
</dbReference>
<comment type="caution">
    <text evidence="1">The sequence shown here is derived from an EMBL/GenBank/DDBJ whole genome shotgun (WGS) entry which is preliminary data.</text>
</comment>
<dbReference type="EMBL" id="JNAH01000004">
    <property type="protein sequence ID" value="KGF87770.1"/>
    <property type="molecule type" value="Genomic_DNA"/>
</dbReference>
<dbReference type="STRING" id="59925.EU91_0803"/>
<dbReference type="OrthoDB" id="559091at2"/>
<dbReference type="AlphaFoldDB" id="A0A0A1ZEC4"/>
<dbReference type="RefSeq" id="WP_032524314.1">
    <property type="nucleotide sequence ID" value="NZ_CP138934.1"/>
</dbReference>
<accession>A0A0A1ZEC4</accession>
<protein>
    <submittedName>
        <fullName evidence="1">Uncharacterized protein</fullName>
    </submittedName>
</protein>
<sequence>MLFENPPKNIESLIAKSADLTNKPFVHSVVKINGEYEFEDEDIDLTVNILCRDKEGKRLEIYDLELELFKSNKELVLVISKLNFPDEPILWCGVKTLWMDSNNGKKCNSPKYSSRLENLANRIKSFIE</sequence>
<evidence type="ECO:0000313" key="1">
    <source>
        <dbReference type="EMBL" id="KGF87770.1"/>
    </source>
</evidence>
<name>A0A0A1ZEC4_PROMR</name>
<reference evidence="2" key="1">
    <citation type="journal article" date="2014" name="Sci. Data">
        <title>Genomes of diverse isolates of the marine cyanobacterium Prochlorococcus.</title>
        <authorList>
            <person name="Biller S."/>
            <person name="Berube P."/>
            <person name="Thompson J."/>
            <person name="Kelly L."/>
            <person name="Roggensack S."/>
            <person name="Awad L."/>
            <person name="Roache-Johnson K."/>
            <person name="Ding H."/>
            <person name="Giovannoni S.J."/>
            <person name="Moore L.R."/>
            <person name="Chisholm S.W."/>
        </authorList>
    </citation>
    <scope>NUCLEOTIDE SEQUENCE [LARGE SCALE GENOMIC DNA]</scope>
    <source>
        <strain evidence="2">GP2</strain>
    </source>
</reference>